<comment type="caution">
    <text evidence="2">The sequence shown here is derived from an EMBL/GenBank/DDBJ whole genome shotgun (WGS) entry which is preliminary data.</text>
</comment>
<dbReference type="InterPro" id="IPR019861">
    <property type="entry name" value="PorP/SprF_Bacteroidetes"/>
</dbReference>
<accession>A0A939B7N1</accession>
<evidence type="ECO:0000313" key="3">
    <source>
        <dbReference type="Proteomes" id="UP000706891"/>
    </source>
</evidence>
<feature type="signal peptide" evidence="1">
    <location>
        <begin position="1"/>
        <end position="21"/>
    </location>
</feature>
<protein>
    <submittedName>
        <fullName evidence="2">Type IX secretion system membrane protein PorP/SprF</fullName>
    </submittedName>
</protein>
<feature type="chain" id="PRO_5037831207" evidence="1">
    <location>
        <begin position="22"/>
        <end position="312"/>
    </location>
</feature>
<name>A0A939B7N1_9BACT</name>
<proteinExistence type="predicted"/>
<reference evidence="2" key="1">
    <citation type="submission" date="2020-08" db="EMBL/GenBank/DDBJ databases">
        <authorList>
            <person name="Cejkova D."/>
            <person name="Kubasova T."/>
            <person name="Jahodarova E."/>
            <person name="Rychlik I."/>
        </authorList>
    </citation>
    <scope>NUCLEOTIDE SEQUENCE</scope>
    <source>
        <strain evidence="2">An824</strain>
    </source>
</reference>
<dbReference type="Proteomes" id="UP000706891">
    <property type="component" value="Unassembled WGS sequence"/>
</dbReference>
<reference evidence="2" key="2">
    <citation type="journal article" date="2021" name="Sci. Rep.">
        <title>The distribution of antibiotic resistance genes in chicken gut microbiota commensals.</title>
        <authorList>
            <person name="Juricova H."/>
            <person name="Matiasovicova J."/>
            <person name="Kubasova T."/>
            <person name="Cejkova D."/>
            <person name="Rychlik I."/>
        </authorList>
    </citation>
    <scope>NUCLEOTIDE SEQUENCE</scope>
    <source>
        <strain evidence="2">An824</strain>
    </source>
</reference>
<organism evidence="2 3">
    <name type="scientific">Marseilla massiliensis</name>
    <dbReference type="NCBI Taxonomy" id="1841864"/>
    <lineage>
        <taxon>Bacteria</taxon>
        <taxon>Pseudomonadati</taxon>
        <taxon>Bacteroidota</taxon>
        <taxon>Bacteroidia</taxon>
        <taxon>Bacteroidales</taxon>
        <taxon>Prevotellaceae</taxon>
        <taxon>Marseilla</taxon>
    </lineage>
</organism>
<evidence type="ECO:0000256" key="1">
    <source>
        <dbReference type="SAM" id="SignalP"/>
    </source>
</evidence>
<dbReference type="AlphaFoldDB" id="A0A939B7N1"/>
<dbReference type="RefSeq" id="WP_205104756.1">
    <property type="nucleotide sequence ID" value="NZ_JACJJG010000038.1"/>
</dbReference>
<keyword evidence="3" id="KW-1185">Reference proteome</keyword>
<dbReference type="NCBIfam" id="TIGR03519">
    <property type="entry name" value="T9SS_PorP_fam"/>
    <property type="match status" value="1"/>
</dbReference>
<dbReference type="EMBL" id="JACJJG010000038">
    <property type="protein sequence ID" value="MBM6673825.1"/>
    <property type="molecule type" value="Genomic_DNA"/>
</dbReference>
<keyword evidence="1" id="KW-0732">Signal</keyword>
<sequence length="312" mass="34291">MRRRLFIIFAVLTLAVSKAGAQYDVAFSHYWDLEPYFNAGAVGKQQKLNVAAAYALSFAGFENNPRSMYVGADMPLYFLKNYHGVGVSLLNDQIGLFTHQRIALQYAYKHRLFGGMLSVGVQLGMLSEGFDGSKLDVEDSGDPALSTSDVNGSAFDIGLGLYYTHGPWYAGLSVQHLNSPLVALGETNELKIDATYYLTGGYNIKLRNPFLTIHPSVLVRTDGLMWRGDVSGRLVYTNDKKILYGGLSYSPTNSVTVLIGGSFHGVHIGYSYEAYTSGISLGNGSHELIIGYKTDINLFKKGRNKHKSVRIL</sequence>
<dbReference type="Pfam" id="PF11751">
    <property type="entry name" value="PorP_SprF"/>
    <property type="match status" value="1"/>
</dbReference>
<gene>
    <name evidence="2" type="ORF">H6A34_08050</name>
</gene>
<evidence type="ECO:0000313" key="2">
    <source>
        <dbReference type="EMBL" id="MBM6673825.1"/>
    </source>
</evidence>